<feature type="compositionally biased region" description="Basic and acidic residues" evidence="1">
    <location>
        <begin position="697"/>
        <end position="729"/>
    </location>
</feature>
<feature type="compositionally biased region" description="Basic and acidic residues" evidence="1">
    <location>
        <begin position="978"/>
        <end position="996"/>
    </location>
</feature>
<feature type="region of interest" description="Disordered" evidence="1">
    <location>
        <begin position="794"/>
        <end position="1201"/>
    </location>
</feature>
<feature type="compositionally biased region" description="Polar residues" evidence="1">
    <location>
        <begin position="737"/>
        <end position="749"/>
    </location>
</feature>
<dbReference type="EMBL" id="JAURVH010001535">
    <property type="protein sequence ID" value="KAK5893303.1"/>
    <property type="molecule type" value="Genomic_DNA"/>
</dbReference>
<feature type="compositionally biased region" description="Basic and acidic residues" evidence="1">
    <location>
        <begin position="1099"/>
        <end position="1108"/>
    </location>
</feature>
<reference evidence="3 4" key="1">
    <citation type="journal article" date="2023" name="Mol. Biol. Evol.">
        <title>Genomics of Secondarily Temperate Adaptation in the Only Non-Antarctic Icefish.</title>
        <authorList>
            <person name="Rivera-Colon A.G."/>
            <person name="Rayamajhi N."/>
            <person name="Minhas B.F."/>
            <person name="Madrigal G."/>
            <person name="Bilyk K.T."/>
            <person name="Yoon V."/>
            <person name="Hune M."/>
            <person name="Gregory S."/>
            <person name="Cheng C.H.C."/>
            <person name="Catchen J.M."/>
        </authorList>
    </citation>
    <scope>NUCLEOTIDE SEQUENCE [LARGE SCALE GENOMIC DNA]</scope>
    <source>
        <tissue evidence="3">White muscle</tissue>
    </source>
</reference>
<name>A0AAN8GWA5_CHAGU</name>
<evidence type="ECO:0000259" key="2">
    <source>
        <dbReference type="Pfam" id="PF12881"/>
    </source>
</evidence>
<proteinExistence type="predicted"/>
<accession>A0AAN8GWA5</accession>
<dbReference type="InterPro" id="IPR024309">
    <property type="entry name" value="NUT_N"/>
</dbReference>
<feature type="compositionally biased region" description="Basic and acidic residues" evidence="1">
    <location>
        <begin position="949"/>
        <end position="960"/>
    </location>
</feature>
<organism evidence="3 4">
    <name type="scientific">Champsocephalus gunnari</name>
    <name type="common">Mackerel icefish</name>
    <dbReference type="NCBI Taxonomy" id="52237"/>
    <lineage>
        <taxon>Eukaryota</taxon>
        <taxon>Metazoa</taxon>
        <taxon>Chordata</taxon>
        <taxon>Craniata</taxon>
        <taxon>Vertebrata</taxon>
        <taxon>Euteleostomi</taxon>
        <taxon>Actinopterygii</taxon>
        <taxon>Neopterygii</taxon>
        <taxon>Teleostei</taxon>
        <taxon>Neoteleostei</taxon>
        <taxon>Acanthomorphata</taxon>
        <taxon>Eupercaria</taxon>
        <taxon>Perciformes</taxon>
        <taxon>Notothenioidei</taxon>
        <taxon>Channichthyidae</taxon>
        <taxon>Champsocephalus</taxon>
    </lineage>
</organism>
<feature type="domain" description="Nuclear Testis protein N-terminal" evidence="2">
    <location>
        <begin position="413"/>
        <end position="460"/>
    </location>
</feature>
<gene>
    <name evidence="3" type="ORF">CgunFtcFv8_006188</name>
</gene>
<dbReference type="Pfam" id="PF12881">
    <property type="entry name" value="NUT"/>
    <property type="match status" value="1"/>
</dbReference>
<feature type="compositionally biased region" description="Basic and acidic residues" evidence="1">
    <location>
        <begin position="1074"/>
        <end position="1085"/>
    </location>
</feature>
<evidence type="ECO:0000313" key="4">
    <source>
        <dbReference type="Proteomes" id="UP001331515"/>
    </source>
</evidence>
<feature type="compositionally biased region" description="Basic and acidic residues" evidence="1">
    <location>
        <begin position="852"/>
        <end position="868"/>
    </location>
</feature>
<evidence type="ECO:0000256" key="1">
    <source>
        <dbReference type="SAM" id="MobiDB-lite"/>
    </source>
</evidence>
<feature type="compositionally biased region" description="Basic and acidic residues" evidence="1">
    <location>
        <begin position="901"/>
        <end position="919"/>
    </location>
</feature>
<sequence>MDSACYSPIENNLIDLLQVMNQVELFHPPEPCVVPQNHPTVAEILQEIENPVTQTHMDSNQHRVQHLTSSCIPMQPQRAQDDSSYMSILPQPGFPPELIITPCSPPDVCWPNSTFGCGPRVLVPIISPPEFCGPGMPRRSWLLLPEGHPVWCLCPQEVPLNRPCSADMRERTCQQVRDQLNIKPESAMWAKSEEEQQHVKVEDRSGSAHFLDEEILAGQSFEEYMAIFDSFSTQEGNEDEENWGNLENSSFLGYLDDLYSDEQRVGEAEFKPDTEFLDSFLSSDPEFVDLLALEKQEVTLKTENVAPAPKSDPDPIDLLSTRELVYEIRKVILEKLWYLRHDRSVTKDEYPCTSRVEEPSPLQNSQAFYLVLPCSRSDIDPNHGGEPSTRRTMEQKGVLPTFPPLIPSHCLDNSSFLEYLDELCCDEKFVREVEFTLDTKFLDSLLSSDPDPIDLLALEKQKVDNRNGEYTRQRNVEPKGDLTTCSPLIPSHLLEETLTTDYPVSATSALNHNGCLFMNFPSVQLHATVSPETSLASDLETRDNNALVEEHAAKWYESIEDVMFRLNPTDPESAQLFLESPLRWHPLAPEFTSTSSVSGSNEDPCTVGVKESTPSVRDDLSSFSPPAVSVLASKTPHQIKDFQEQLSPKNIDLKSSCIEAVSVQAVDGKRSDSVPEEQAELTVVVVSEDVASPELRTGNREETERQDVAETLKDKAPKSREERKEENTKSKTKLKVMTNTRRSQRQSGQIEEEKPSKEGAVERKPVEKKAAKCTPEMQRLVHVTQKRRSFVGRELFKRLREAPEPEDTEKCSETGEKEQQKLHMEGGEQHWVDNPDLSTGTGAENSLLDKMPQVDKHVGKETKEKEIQMSRFVKRQTRSSTTEEKELMTPLPATPVRRKVKSLETERSHLKPSSERDILDGDELEVNAKAGETEPQTISVSSPMKGGRNRSDEGESKTDEDNVLLPDCSTQSPTVQTHPRDIQDLVKDDQSRRAVPKEGLLSRMSEPPSEKTCEENQNVTSPEAERQRSKTADGPREVTGASDSLRSRDASESRTVSGKGIQENNATTSVKLTSDVKGEDGRLNGEEYPQSPMKRHRNERGSSEERQAIQETDNVAIENSSLSPTKRGRWKSGEQTPTANERSTEESANQPSPPSTRSSAKKHGERSKASTGEDTFKGDSRSAMETRTSCKKARRTRLQKRLPGKYKDFILCETNTRLDKEKGRTRRRGRKIGN</sequence>
<evidence type="ECO:0000313" key="3">
    <source>
        <dbReference type="EMBL" id="KAK5893303.1"/>
    </source>
</evidence>
<comment type="caution">
    <text evidence="3">The sequence shown here is derived from an EMBL/GenBank/DDBJ whole genome shotgun (WGS) entry which is preliminary data.</text>
</comment>
<feature type="compositionally biased region" description="Basic and acidic residues" evidence="1">
    <location>
        <begin position="751"/>
        <end position="770"/>
    </location>
</feature>
<feature type="compositionally biased region" description="Polar residues" evidence="1">
    <location>
        <begin position="591"/>
        <end position="603"/>
    </location>
</feature>
<feature type="region of interest" description="Disordered" evidence="1">
    <location>
        <begin position="692"/>
        <end position="780"/>
    </location>
</feature>
<feature type="compositionally biased region" description="Basic and acidic residues" evidence="1">
    <location>
        <begin position="1023"/>
        <end position="1036"/>
    </location>
</feature>
<feature type="region of interest" description="Disordered" evidence="1">
    <location>
        <begin position="591"/>
        <end position="622"/>
    </location>
</feature>
<feature type="compositionally biased region" description="Basic and acidic residues" evidence="1">
    <location>
        <begin position="1174"/>
        <end position="1184"/>
    </location>
</feature>
<dbReference type="AlphaFoldDB" id="A0AAN8GWA5"/>
<feature type="compositionally biased region" description="Basic residues" evidence="1">
    <location>
        <begin position="1189"/>
        <end position="1201"/>
    </location>
</feature>
<feature type="compositionally biased region" description="Polar residues" evidence="1">
    <location>
        <begin position="968"/>
        <end position="977"/>
    </location>
</feature>
<keyword evidence="4" id="KW-1185">Reference proteome</keyword>
<protein>
    <recommendedName>
        <fullName evidence="2">Nuclear Testis protein N-terminal domain-containing protein</fullName>
    </recommendedName>
</protein>
<feature type="compositionally biased region" description="Basic and acidic residues" evidence="1">
    <location>
        <begin position="794"/>
        <end position="833"/>
    </location>
</feature>
<dbReference type="Proteomes" id="UP001331515">
    <property type="component" value="Unassembled WGS sequence"/>
</dbReference>
<feature type="compositionally biased region" description="Polar residues" evidence="1">
    <location>
        <begin position="1062"/>
        <end position="1072"/>
    </location>
</feature>
<feature type="compositionally biased region" description="Polar residues" evidence="1">
    <location>
        <begin position="1133"/>
        <end position="1158"/>
    </location>
</feature>
<feature type="compositionally biased region" description="Polar residues" evidence="1">
    <location>
        <begin position="1109"/>
        <end position="1124"/>
    </location>
</feature>